<proteinExistence type="predicted"/>
<reference evidence="1" key="1">
    <citation type="submission" date="2021-05" db="EMBL/GenBank/DDBJ databases">
        <authorList>
            <person name="Scholz U."/>
            <person name="Mascher M."/>
            <person name="Fiebig A."/>
        </authorList>
    </citation>
    <scope>NUCLEOTIDE SEQUENCE [LARGE SCALE GENOMIC DNA]</scope>
</reference>
<name>A0ACD6A558_AVESA</name>
<accession>A0ACD6A558</accession>
<dbReference type="EnsemblPlants" id="AVESA.00010b.r2.7CG0683040.1">
    <property type="protein sequence ID" value="AVESA.00010b.r2.7CG0683040.1.CDS.1"/>
    <property type="gene ID" value="AVESA.00010b.r2.7CG0683040"/>
</dbReference>
<protein>
    <submittedName>
        <fullName evidence="1">Uncharacterized protein</fullName>
    </submittedName>
</protein>
<dbReference type="Proteomes" id="UP001732700">
    <property type="component" value="Chromosome 7C"/>
</dbReference>
<organism evidence="1 2">
    <name type="scientific">Avena sativa</name>
    <name type="common">Oat</name>
    <dbReference type="NCBI Taxonomy" id="4498"/>
    <lineage>
        <taxon>Eukaryota</taxon>
        <taxon>Viridiplantae</taxon>
        <taxon>Streptophyta</taxon>
        <taxon>Embryophyta</taxon>
        <taxon>Tracheophyta</taxon>
        <taxon>Spermatophyta</taxon>
        <taxon>Magnoliopsida</taxon>
        <taxon>Liliopsida</taxon>
        <taxon>Poales</taxon>
        <taxon>Poaceae</taxon>
        <taxon>BOP clade</taxon>
        <taxon>Pooideae</taxon>
        <taxon>Poodae</taxon>
        <taxon>Poeae</taxon>
        <taxon>Poeae Chloroplast Group 1 (Aveneae type)</taxon>
        <taxon>Aveninae</taxon>
        <taxon>Avena</taxon>
    </lineage>
</organism>
<sequence>MFATYGLSMSSLRGQGYDGDSNMRGEFHGLERLILEENPYAHYIHCFAHRLQLVIVAVAKCCSLAREIFNTVAWLSTLLMLHVKDTINWPKRSMMKLCASWRRGNFLVGRKKIN</sequence>
<evidence type="ECO:0000313" key="1">
    <source>
        <dbReference type="EnsemblPlants" id="AVESA.00010b.r2.7CG0683040.1.CDS.1"/>
    </source>
</evidence>
<reference evidence="1" key="2">
    <citation type="submission" date="2025-09" db="UniProtKB">
        <authorList>
            <consortium name="EnsemblPlants"/>
        </authorList>
    </citation>
    <scope>IDENTIFICATION</scope>
</reference>
<evidence type="ECO:0000313" key="2">
    <source>
        <dbReference type="Proteomes" id="UP001732700"/>
    </source>
</evidence>
<keyword evidence="2" id="KW-1185">Reference proteome</keyword>